<protein>
    <submittedName>
        <fullName evidence="2">Uncharacterized protein</fullName>
    </submittedName>
</protein>
<sequence>MLALTSCRSRLTSLSIACIFQPLTYEVDDAESIAEAEELTRASPFTVVSDARTMCMPDAHTIRGPAAHDACAYTHGVAACAHDGHALQDVAHAVPAGHGRPAGPVSIRRDERLCTLCYPTSGAISAIASRAGLTISHPPSRSVPDQRHERADDVLLQGRQVRVTGARSCPSGEEKVSEGQDVKYLGQHPLQMNPETTDLKQK</sequence>
<keyword evidence="3" id="KW-1185">Reference proteome</keyword>
<comment type="caution">
    <text evidence="2">The sequence shown here is derived from an EMBL/GenBank/DDBJ whole genome shotgun (WGS) entry which is preliminary data.</text>
</comment>
<accession>A0AAD6UNJ7</accession>
<dbReference type="EMBL" id="JARJCW010000137">
    <property type="protein sequence ID" value="KAJ7191124.1"/>
    <property type="molecule type" value="Genomic_DNA"/>
</dbReference>
<evidence type="ECO:0000313" key="2">
    <source>
        <dbReference type="EMBL" id="KAJ7191124.1"/>
    </source>
</evidence>
<dbReference type="AlphaFoldDB" id="A0AAD6UNJ7"/>
<gene>
    <name evidence="2" type="ORF">GGX14DRAFT_407433</name>
</gene>
<feature type="region of interest" description="Disordered" evidence="1">
    <location>
        <begin position="164"/>
        <end position="202"/>
    </location>
</feature>
<feature type="compositionally biased region" description="Basic and acidic residues" evidence="1">
    <location>
        <begin position="172"/>
        <end position="181"/>
    </location>
</feature>
<reference evidence="2" key="1">
    <citation type="submission" date="2023-03" db="EMBL/GenBank/DDBJ databases">
        <title>Massive genome expansion in bonnet fungi (Mycena s.s.) driven by repeated elements and novel gene families across ecological guilds.</title>
        <authorList>
            <consortium name="Lawrence Berkeley National Laboratory"/>
            <person name="Harder C.B."/>
            <person name="Miyauchi S."/>
            <person name="Viragh M."/>
            <person name="Kuo A."/>
            <person name="Thoen E."/>
            <person name="Andreopoulos B."/>
            <person name="Lu D."/>
            <person name="Skrede I."/>
            <person name="Drula E."/>
            <person name="Henrissat B."/>
            <person name="Morin E."/>
            <person name="Kohler A."/>
            <person name="Barry K."/>
            <person name="LaButti K."/>
            <person name="Morin E."/>
            <person name="Salamov A."/>
            <person name="Lipzen A."/>
            <person name="Mereny Z."/>
            <person name="Hegedus B."/>
            <person name="Baldrian P."/>
            <person name="Stursova M."/>
            <person name="Weitz H."/>
            <person name="Taylor A."/>
            <person name="Grigoriev I.V."/>
            <person name="Nagy L.G."/>
            <person name="Martin F."/>
            <person name="Kauserud H."/>
        </authorList>
    </citation>
    <scope>NUCLEOTIDE SEQUENCE</scope>
    <source>
        <strain evidence="2">9144</strain>
    </source>
</reference>
<evidence type="ECO:0000256" key="1">
    <source>
        <dbReference type="SAM" id="MobiDB-lite"/>
    </source>
</evidence>
<evidence type="ECO:0000313" key="3">
    <source>
        <dbReference type="Proteomes" id="UP001219525"/>
    </source>
</evidence>
<name>A0AAD6UNJ7_9AGAR</name>
<proteinExistence type="predicted"/>
<dbReference type="Proteomes" id="UP001219525">
    <property type="component" value="Unassembled WGS sequence"/>
</dbReference>
<organism evidence="2 3">
    <name type="scientific">Mycena pura</name>
    <dbReference type="NCBI Taxonomy" id="153505"/>
    <lineage>
        <taxon>Eukaryota</taxon>
        <taxon>Fungi</taxon>
        <taxon>Dikarya</taxon>
        <taxon>Basidiomycota</taxon>
        <taxon>Agaricomycotina</taxon>
        <taxon>Agaricomycetes</taxon>
        <taxon>Agaricomycetidae</taxon>
        <taxon>Agaricales</taxon>
        <taxon>Marasmiineae</taxon>
        <taxon>Mycenaceae</taxon>
        <taxon>Mycena</taxon>
    </lineage>
</organism>